<sequence>MTATPNAEAPQDADKSVPIRKRLYIAGLKEDVNTEELGARFKSFGNVLSVDLAGGGPKGGCRGFGYVSLEATPAAIGKCLSIYNGAKWKGMQLHIEEAKQDYMTRLKREWAEIQATEAAHKGGKPPISNKKRKKRAVDMAPDMSLVTDMNVKKRKNWRQSRFGRAVAVFHYRDKSTGKMVTVDPMRYKDNITRPESYAKFTPVTQLTWPSDDIIAPKSKYELAMEQAARDAAEEEALKGVDRGLFAESDNEEEGGQFKALDVTALYDDERGTESESEESDDVASLFDEMDVDRGESVGSMAKVVLVDDTPIAELDDEDDGFEVVPASAPRTSQVVGLSDDSDADEVPTRASRAPLPSGFSDDSDHDEVPSLFLTPRTKPAGNTEGDRTLSKERKLLLELAETVVGKAREDSPEIEVETTVNLDVPTSEGATGVNAAVNEQPEHASDEASSGDESDAVSEDNSGDENPSDDESASNDENASSDENASNDENASHDENASDNDGSHVDEDADETEENPAPEEDYNSSAINHTITEDGSEEQVGKPASSNNSSEEIEDPMDVDYNETARANNAEDGDSEASSDAENDDENDDTSPPAQDVESPGNDDDRIPAAVHDAPQSSGESSSEDGTQDDDEHTSLESNLLTNIIMGTEESPANQSAVPKNSTSEVVSKPKEDPVPLPSLLSGDRHFAVNTNLRALVFGDNDDDDEKAPFSLFGEPDIGTLSDQLQQPAFELFPEPTNIETPVVAEEQETYDEADVARSFGTSQMFFFHVENRNLAHRSIYAPDGSFMRTETEEEIKMQWEDSKQELTQDFKMKHKLASRKKEKMKRSRTKP</sequence>
<feature type="compositionally biased region" description="Polar residues" evidence="5">
    <location>
        <begin position="475"/>
        <end position="489"/>
    </location>
</feature>
<feature type="compositionally biased region" description="Basic residues" evidence="5">
    <location>
        <begin position="813"/>
        <end position="832"/>
    </location>
</feature>
<dbReference type="PROSITE" id="PS50102">
    <property type="entry name" value="RRM"/>
    <property type="match status" value="1"/>
</dbReference>
<evidence type="ECO:0000256" key="3">
    <source>
        <dbReference type="ARBA" id="ARBA00023242"/>
    </source>
</evidence>
<keyword evidence="3" id="KW-0539">Nucleus</keyword>
<evidence type="ECO:0000256" key="1">
    <source>
        <dbReference type="ARBA" id="ARBA00004604"/>
    </source>
</evidence>
<feature type="compositionally biased region" description="Basic and acidic residues" evidence="5">
    <location>
        <begin position="490"/>
        <end position="506"/>
    </location>
</feature>
<dbReference type="CDD" id="cd12226">
    <property type="entry name" value="RRM_NOL8"/>
    <property type="match status" value="1"/>
</dbReference>
<feature type="region of interest" description="Disordered" evidence="5">
    <location>
        <begin position="328"/>
        <end position="390"/>
    </location>
</feature>
<dbReference type="Proteomes" id="UP000318582">
    <property type="component" value="Unassembled WGS sequence"/>
</dbReference>
<feature type="compositionally biased region" description="Acidic residues" evidence="5">
    <location>
        <begin position="571"/>
        <end position="589"/>
    </location>
</feature>
<dbReference type="AlphaFoldDB" id="A0A507E123"/>
<dbReference type="InterPro" id="IPR000504">
    <property type="entry name" value="RRM_dom"/>
</dbReference>
<evidence type="ECO:0000313" key="8">
    <source>
        <dbReference type="Proteomes" id="UP000318582"/>
    </source>
</evidence>
<keyword evidence="2 4" id="KW-0694">RNA-binding</keyword>
<dbReference type="EMBL" id="QEAQ01000065">
    <property type="protein sequence ID" value="TPX56770.1"/>
    <property type="molecule type" value="Genomic_DNA"/>
</dbReference>
<keyword evidence="8" id="KW-1185">Reference proteome</keyword>
<dbReference type="STRING" id="109895.A0A507E123"/>
<accession>A0A507E123</accession>
<dbReference type="GO" id="GO:0005730">
    <property type="term" value="C:nucleolus"/>
    <property type="evidence" value="ECO:0007669"/>
    <property type="project" value="UniProtKB-SubCell"/>
</dbReference>
<dbReference type="GO" id="GO:0003723">
    <property type="term" value="F:RNA binding"/>
    <property type="evidence" value="ECO:0007669"/>
    <property type="project" value="UniProtKB-UniRule"/>
</dbReference>
<feature type="region of interest" description="Disordered" evidence="5">
    <location>
        <begin position="404"/>
        <end position="679"/>
    </location>
</feature>
<dbReference type="SMART" id="SM00360">
    <property type="entry name" value="RRM"/>
    <property type="match status" value="1"/>
</dbReference>
<dbReference type="InterPro" id="IPR035979">
    <property type="entry name" value="RBD_domain_sf"/>
</dbReference>
<evidence type="ECO:0000256" key="5">
    <source>
        <dbReference type="SAM" id="MobiDB-lite"/>
    </source>
</evidence>
<organism evidence="7 8">
    <name type="scientific">Powellomyces hirtus</name>
    <dbReference type="NCBI Taxonomy" id="109895"/>
    <lineage>
        <taxon>Eukaryota</taxon>
        <taxon>Fungi</taxon>
        <taxon>Fungi incertae sedis</taxon>
        <taxon>Chytridiomycota</taxon>
        <taxon>Chytridiomycota incertae sedis</taxon>
        <taxon>Chytridiomycetes</taxon>
        <taxon>Spizellomycetales</taxon>
        <taxon>Powellomycetaceae</taxon>
        <taxon>Powellomyces</taxon>
    </lineage>
</organism>
<reference evidence="7 8" key="1">
    <citation type="journal article" date="2019" name="Sci. Rep.">
        <title>Comparative genomics of chytrid fungi reveal insights into the obligate biotrophic and pathogenic lifestyle of Synchytrium endobioticum.</title>
        <authorList>
            <person name="van de Vossenberg B.T.L.H."/>
            <person name="Warris S."/>
            <person name="Nguyen H.D.T."/>
            <person name="van Gent-Pelzer M.P.E."/>
            <person name="Joly D.L."/>
            <person name="van de Geest H.C."/>
            <person name="Bonants P.J.M."/>
            <person name="Smith D.S."/>
            <person name="Levesque C.A."/>
            <person name="van der Lee T.A.J."/>
        </authorList>
    </citation>
    <scope>NUCLEOTIDE SEQUENCE [LARGE SCALE GENOMIC DNA]</scope>
    <source>
        <strain evidence="7 8">CBS 809.83</strain>
    </source>
</reference>
<feature type="compositionally biased region" description="Acidic residues" evidence="5">
    <location>
        <begin position="507"/>
        <end position="522"/>
    </location>
</feature>
<comment type="caution">
    <text evidence="7">The sequence shown here is derived from an EMBL/GenBank/DDBJ whole genome shotgun (WGS) entry which is preliminary data.</text>
</comment>
<evidence type="ECO:0000256" key="4">
    <source>
        <dbReference type="PROSITE-ProRule" id="PRU00176"/>
    </source>
</evidence>
<name>A0A507E123_9FUNG</name>
<feature type="compositionally biased region" description="Polar residues" evidence="5">
    <location>
        <begin position="651"/>
        <end position="666"/>
    </location>
</feature>
<proteinExistence type="predicted"/>
<comment type="subcellular location">
    <subcellularLocation>
        <location evidence="1">Nucleus</location>
        <location evidence="1">Nucleolus</location>
    </subcellularLocation>
</comment>
<feature type="compositionally biased region" description="Acidic residues" evidence="5">
    <location>
        <begin position="622"/>
        <end position="632"/>
    </location>
</feature>
<evidence type="ECO:0000256" key="2">
    <source>
        <dbReference type="ARBA" id="ARBA00022884"/>
    </source>
</evidence>
<dbReference type="InterPro" id="IPR012677">
    <property type="entry name" value="Nucleotide-bd_a/b_plait_sf"/>
</dbReference>
<dbReference type="Gene3D" id="3.30.70.330">
    <property type="match status" value="1"/>
</dbReference>
<dbReference type="Pfam" id="PF00076">
    <property type="entry name" value="RRM_1"/>
    <property type="match status" value="1"/>
</dbReference>
<gene>
    <name evidence="7" type="ORF">PhCBS80983_g04305</name>
</gene>
<feature type="region of interest" description="Disordered" evidence="5">
    <location>
        <begin position="117"/>
        <end position="136"/>
    </location>
</feature>
<feature type="compositionally biased region" description="Acidic residues" evidence="5">
    <location>
        <begin position="449"/>
        <end position="474"/>
    </location>
</feature>
<evidence type="ECO:0000313" key="7">
    <source>
        <dbReference type="EMBL" id="TPX56770.1"/>
    </source>
</evidence>
<protein>
    <recommendedName>
        <fullName evidence="6">RRM domain-containing protein</fullName>
    </recommendedName>
</protein>
<dbReference type="SUPFAM" id="SSF54928">
    <property type="entry name" value="RNA-binding domain, RBD"/>
    <property type="match status" value="1"/>
</dbReference>
<dbReference type="PANTHER" id="PTHR48029">
    <property type="entry name" value="NUCLEOLAR PROTEIN 8"/>
    <property type="match status" value="1"/>
</dbReference>
<feature type="compositionally biased region" description="Acidic residues" evidence="5">
    <location>
        <begin position="551"/>
        <end position="561"/>
    </location>
</feature>
<feature type="domain" description="RRM" evidence="6">
    <location>
        <begin position="21"/>
        <end position="100"/>
    </location>
</feature>
<feature type="region of interest" description="Disordered" evidence="5">
    <location>
        <begin position="809"/>
        <end position="832"/>
    </location>
</feature>
<dbReference type="InterPro" id="IPR034138">
    <property type="entry name" value="NOP8_RRM"/>
</dbReference>
<dbReference type="PANTHER" id="PTHR48029:SF1">
    <property type="entry name" value="NUCLEOLAR PROTEIN 8"/>
    <property type="match status" value="1"/>
</dbReference>
<evidence type="ECO:0000259" key="6">
    <source>
        <dbReference type="PROSITE" id="PS50102"/>
    </source>
</evidence>